<dbReference type="Proteomes" id="UP000306007">
    <property type="component" value="Chromosome"/>
</dbReference>
<protein>
    <submittedName>
        <fullName evidence="1">Uncharacterized protein</fullName>
    </submittedName>
</protein>
<dbReference type="AlphaFoldDB" id="A0A4Y5SN66"/>
<dbReference type="EMBL" id="CP040846">
    <property type="protein sequence ID" value="QDA31784.1"/>
    <property type="molecule type" value="Genomic_DNA"/>
</dbReference>
<reference evidence="1 2" key="1">
    <citation type="submission" date="2019-06" db="EMBL/GenBank/DDBJ databases">
        <title>Thermococcus indicus sp. nov., a Fe(III)-reducing hyperthermophilic archaeon isolated from the Onnuri vent field of the Central Indian Ocean ridge.</title>
        <authorList>
            <person name="Lim J.K."/>
            <person name="Kim Y.J."/>
            <person name="Kwon K.K."/>
        </authorList>
    </citation>
    <scope>NUCLEOTIDE SEQUENCE [LARGE SCALE GENOMIC DNA]</scope>
    <source>
        <strain evidence="1 2">IOH1</strain>
    </source>
</reference>
<dbReference type="RefSeq" id="WP_139681118.1">
    <property type="nucleotide sequence ID" value="NZ_CP040846.1"/>
</dbReference>
<sequence>MVIMAGEKEFLLVLKEGSLKIVDCETRETVYSFTIDELAEMIEFRYATPWNKSKDILEKLTYVLKDIEDAYRSSRAVSPNKEDIMREVKLRMHGTRED</sequence>
<gene>
    <name evidence="1" type="ORF">FH039_09490</name>
</gene>
<evidence type="ECO:0000313" key="1">
    <source>
        <dbReference type="EMBL" id="QDA31784.1"/>
    </source>
</evidence>
<name>A0A4Y5SN66_9EURY</name>
<evidence type="ECO:0000313" key="2">
    <source>
        <dbReference type="Proteomes" id="UP000306007"/>
    </source>
</evidence>
<dbReference type="KEGG" id="tic:FH039_09490"/>
<accession>A0A4Y5SN66</accession>
<dbReference type="OrthoDB" id="100827at2157"/>
<keyword evidence="2" id="KW-1185">Reference proteome</keyword>
<dbReference type="GeneID" id="40475416"/>
<organism evidence="1 2">
    <name type="scientific">Thermococcus indicus</name>
    <dbReference type="NCBI Taxonomy" id="2586643"/>
    <lineage>
        <taxon>Archaea</taxon>
        <taxon>Methanobacteriati</taxon>
        <taxon>Methanobacteriota</taxon>
        <taxon>Thermococci</taxon>
        <taxon>Thermococcales</taxon>
        <taxon>Thermococcaceae</taxon>
        <taxon>Thermococcus</taxon>
    </lineage>
</organism>
<proteinExistence type="predicted"/>